<dbReference type="AlphaFoldDB" id="A0A9N9QS54"/>
<gene>
    <name evidence="5" type="ORF">CEUTPL_LOCUS13463</name>
</gene>
<dbReference type="OrthoDB" id="10258440at2759"/>
<accession>A0A9N9QS54</accession>
<keyword evidence="2" id="KW-1133">Transmembrane helix</keyword>
<keyword evidence="2" id="KW-0812">Transmembrane</keyword>
<keyword evidence="2" id="KW-0472">Membrane</keyword>
<feature type="transmembrane region" description="Helical" evidence="2">
    <location>
        <begin position="146"/>
        <end position="167"/>
    </location>
</feature>
<name>A0A9N9QS54_9CUCU</name>
<keyword evidence="6" id="KW-1185">Reference proteome</keyword>
<dbReference type="PROSITE" id="PS50835">
    <property type="entry name" value="IG_LIKE"/>
    <property type="match status" value="1"/>
</dbReference>
<feature type="compositionally biased region" description="Polar residues" evidence="1">
    <location>
        <begin position="195"/>
        <end position="210"/>
    </location>
</feature>
<sequence length="244" mass="27500">MHQSSHELKMSNKDIVQIIAALLLLTPAIAVPIPEVQQGVFVRTVPWGSTVVLHCTSNDPLHNFQYWHLVNKGLVIGPANQFDKGKFSYGVLSGNLTIRGVSKQEEGLYECVSRAVKGEDMNIRVVQMVVQSDLGNIYEDDYNINLIRILIALISIVLFSMGGWFVYRIWKDRYRYPSYLQNNEEDDDDDSTEELFSQPQPSTSKSSVNNIVPAKSKPTIKEPSFDDVDISTDFKSILDTANDK</sequence>
<dbReference type="SUPFAM" id="SSF48726">
    <property type="entry name" value="Immunoglobulin"/>
    <property type="match status" value="1"/>
</dbReference>
<evidence type="ECO:0000259" key="4">
    <source>
        <dbReference type="PROSITE" id="PS50835"/>
    </source>
</evidence>
<dbReference type="InterPro" id="IPR007110">
    <property type="entry name" value="Ig-like_dom"/>
</dbReference>
<dbReference type="InterPro" id="IPR013783">
    <property type="entry name" value="Ig-like_fold"/>
</dbReference>
<dbReference type="Gene3D" id="2.60.40.10">
    <property type="entry name" value="Immunoglobulins"/>
    <property type="match status" value="1"/>
</dbReference>
<keyword evidence="3" id="KW-0732">Signal</keyword>
<dbReference type="InterPro" id="IPR036179">
    <property type="entry name" value="Ig-like_dom_sf"/>
</dbReference>
<evidence type="ECO:0000313" key="5">
    <source>
        <dbReference type="EMBL" id="CAG9773062.1"/>
    </source>
</evidence>
<dbReference type="Proteomes" id="UP001152799">
    <property type="component" value="Chromosome 8"/>
</dbReference>
<reference evidence="5" key="1">
    <citation type="submission" date="2022-01" db="EMBL/GenBank/DDBJ databases">
        <authorList>
            <person name="King R."/>
        </authorList>
    </citation>
    <scope>NUCLEOTIDE SEQUENCE</scope>
</reference>
<feature type="domain" description="Ig-like" evidence="4">
    <location>
        <begin position="34"/>
        <end position="124"/>
    </location>
</feature>
<feature type="chain" id="PRO_5040350819" description="Ig-like domain-containing protein" evidence="3">
    <location>
        <begin position="31"/>
        <end position="244"/>
    </location>
</feature>
<protein>
    <recommendedName>
        <fullName evidence="4">Ig-like domain-containing protein</fullName>
    </recommendedName>
</protein>
<evidence type="ECO:0000313" key="6">
    <source>
        <dbReference type="Proteomes" id="UP001152799"/>
    </source>
</evidence>
<feature type="compositionally biased region" description="Acidic residues" evidence="1">
    <location>
        <begin position="184"/>
        <end position="193"/>
    </location>
</feature>
<evidence type="ECO:0000256" key="1">
    <source>
        <dbReference type="SAM" id="MobiDB-lite"/>
    </source>
</evidence>
<evidence type="ECO:0000256" key="2">
    <source>
        <dbReference type="SAM" id="Phobius"/>
    </source>
</evidence>
<evidence type="ECO:0000256" key="3">
    <source>
        <dbReference type="SAM" id="SignalP"/>
    </source>
</evidence>
<feature type="signal peptide" evidence="3">
    <location>
        <begin position="1"/>
        <end position="30"/>
    </location>
</feature>
<organism evidence="5 6">
    <name type="scientific">Ceutorhynchus assimilis</name>
    <name type="common">cabbage seed weevil</name>
    <dbReference type="NCBI Taxonomy" id="467358"/>
    <lineage>
        <taxon>Eukaryota</taxon>
        <taxon>Metazoa</taxon>
        <taxon>Ecdysozoa</taxon>
        <taxon>Arthropoda</taxon>
        <taxon>Hexapoda</taxon>
        <taxon>Insecta</taxon>
        <taxon>Pterygota</taxon>
        <taxon>Neoptera</taxon>
        <taxon>Endopterygota</taxon>
        <taxon>Coleoptera</taxon>
        <taxon>Polyphaga</taxon>
        <taxon>Cucujiformia</taxon>
        <taxon>Curculionidae</taxon>
        <taxon>Ceutorhynchinae</taxon>
        <taxon>Ceutorhynchus</taxon>
    </lineage>
</organism>
<feature type="region of interest" description="Disordered" evidence="1">
    <location>
        <begin position="184"/>
        <end position="227"/>
    </location>
</feature>
<dbReference type="EMBL" id="OU892284">
    <property type="protein sequence ID" value="CAG9773062.1"/>
    <property type="molecule type" value="Genomic_DNA"/>
</dbReference>
<proteinExistence type="predicted"/>